<reference evidence="1 2" key="2">
    <citation type="submission" date="2020-04" db="EMBL/GenBank/DDBJ databases">
        <title>Genome sequencing and assembly of multiple isolates from the Colletotrichum gloeosporioides species complex.</title>
        <authorList>
            <person name="Gan P."/>
            <person name="Shirasu K."/>
        </authorList>
    </citation>
    <scope>NUCLEOTIDE SEQUENCE [LARGE SCALE GENOMIC DNA]</scope>
    <source>
        <strain evidence="1 2">Nara gc5</strain>
    </source>
</reference>
<dbReference type="EMBL" id="ANPB02000001">
    <property type="protein sequence ID" value="KAF4491361.1"/>
    <property type="molecule type" value="Genomic_DNA"/>
</dbReference>
<keyword evidence="2" id="KW-1185">Reference proteome</keyword>
<dbReference type="Proteomes" id="UP000011096">
    <property type="component" value="Unassembled WGS sequence"/>
</dbReference>
<sequence length="194" mass="22037">MGTELRIYDAFLIDSIESYSWTRRVAASPETDTKFHEITCSSGFDTLAAFPNVVVICTSRTGNLPVHSLPDPSGKPVRLAYLAPLTLPRLDLAQRYDILCSQVQAYMDAGVITCNDKLDDCLGAIHDREDGKKRHVTWPLRWVSSRGIIRFLVPKEQLLLTRLHRRQNSGRRKSLCRSQASREGDQRKARYCCK</sequence>
<gene>
    <name evidence="1" type="ORF">CGGC5_v000167</name>
</gene>
<comment type="caution">
    <text evidence="1">The sequence shown here is derived from an EMBL/GenBank/DDBJ whole genome shotgun (WGS) entry which is preliminary data.</text>
</comment>
<name>A0A7J6JMP0_COLFN</name>
<dbReference type="RefSeq" id="XP_031877073.1">
    <property type="nucleotide sequence ID" value="XM_032026465.1"/>
</dbReference>
<proteinExistence type="predicted"/>
<protein>
    <submittedName>
        <fullName evidence="1">Uncharacterized protein</fullName>
    </submittedName>
</protein>
<dbReference type="OrthoDB" id="4842000at2759"/>
<evidence type="ECO:0000313" key="1">
    <source>
        <dbReference type="EMBL" id="KAF4491361.1"/>
    </source>
</evidence>
<organism evidence="1 2">
    <name type="scientific">Colletotrichum fructicola (strain Nara gc5)</name>
    <name type="common">Anthracnose fungus</name>
    <name type="synonym">Colletotrichum gloeosporioides (strain Nara gc5)</name>
    <dbReference type="NCBI Taxonomy" id="1213859"/>
    <lineage>
        <taxon>Eukaryota</taxon>
        <taxon>Fungi</taxon>
        <taxon>Dikarya</taxon>
        <taxon>Ascomycota</taxon>
        <taxon>Pezizomycotina</taxon>
        <taxon>Sordariomycetes</taxon>
        <taxon>Hypocreomycetidae</taxon>
        <taxon>Glomerellales</taxon>
        <taxon>Glomerellaceae</taxon>
        <taxon>Colletotrichum</taxon>
        <taxon>Colletotrichum gloeosporioides species complex</taxon>
    </lineage>
</organism>
<dbReference type="GeneID" id="43610604"/>
<accession>A0A7J6JMP0</accession>
<dbReference type="InParanoid" id="A0A7J6JMP0"/>
<reference evidence="1 2" key="1">
    <citation type="submission" date="2012-08" db="EMBL/GenBank/DDBJ databases">
        <authorList>
            <person name="Gan P.H.P."/>
            <person name="Ikeda K."/>
            <person name="Irieda H."/>
            <person name="Narusaka M."/>
            <person name="O'Connell R.J."/>
            <person name="Narusaka Y."/>
            <person name="Takano Y."/>
            <person name="Kubo Y."/>
            <person name="Shirasu K."/>
        </authorList>
    </citation>
    <scope>NUCLEOTIDE SEQUENCE [LARGE SCALE GENOMIC DNA]</scope>
    <source>
        <strain evidence="1 2">Nara gc5</strain>
    </source>
</reference>
<evidence type="ECO:0000313" key="2">
    <source>
        <dbReference type="Proteomes" id="UP000011096"/>
    </source>
</evidence>
<dbReference type="AlphaFoldDB" id="A0A7J6JMP0"/>